<evidence type="ECO:0000256" key="6">
    <source>
        <dbReference type="SAM" id="MobiDB-lite"/>
    </source>
</evidence>
<name>A0A1G1W7T2_9BACT</name>
<protein>
    <recommendedName>
        <fullName evidence="4 5">Large ribosomal subunit protein bL32</fullName>
    </recommendedName>
</protein>
<evidence type="ECO:0000313" key="8">
    <source>
        <dbReference type="Proteomes" id="UP000177103"/>
    </source>
</evidence>
<evidence type="ECO:0000256" key="4">
    <source>
        <dbReference type="ARBA" id="ARBA00035178"/>
    </source>
</evidence>
<proteinExistence type="inferred from homology"/>
<gene>
    <name evidence="5" type="primary">rpmF</name>
    <name evidence="7" type="ORF">A2Y57_03910</name>
</gene>
<reference evidence="7 8" key="1">
    <citation type="journal article" date="2016" name="Nat. Commun.">
        <title>Thousands of microbial genomes shed light on interconnected biogeochemical processes in an aquifer system.</title>
        <authorList>
            <person name="Anantharaman K."/>
            <person name="Brown C.T."/>
            <person name="Hug L.A."/>
            <person name="Sharon I."/>
            <person name="Castelle C.J."/>
            <person name="Probst A.J."/>
            <person name="Thomas B.C."/>
            <person name="Singh A."/>
            <person name="Wilkins M.J."/>
            <person name="Karaoz U."/>
            <person name="Brodie E.L."/>
            <person name="Williams K.H."/>
            <person name="Hubbard S.S."/>
            <person name="Banfield J.F."/>
        </authorList>
    </citation>
    <scope>NUCLEOTIDE SEQUENCE [LARGE SCALE GENOMIC DNA]</scope>
</reference>
<evidence type="ECO:0000256" key="1">
    <source>
        <dbReference type="ARBA" id="ARBA00008560"/>
    </source>
</evidence>
<dbReference type="NCBIfam" id="TIGR01031">
    <property type="entry name" value="rpmF_bact"/>
    <property type="match status" value="1"/>
</dbReference>
<dbReference type="EMBL" id="MHCQ01000041">
    <property type="protein sequence ID" value="OGY23630.1"/>
    <property type="molecule type" value="Genomic_DNA"/>
</dbReference>
<feature type="region of interest" description="Disordered" evidence="6">
    <location>
        <begin position="66"/>
        <end position="87"/>
    </location>
</feature>
<accession>A0A1G1W7T2</accession>
<dbReference type="GO" id="GO:0003735">
    <property type="term" value="F:structural constituent of ribosome"/>
    <property type="evidence" value="ECO:0007669"/>
    <property type="project" value="InterPro"/>
</dbReference>
<dbReference type="InterPro" id="IPR011332">
    <property type="entry name" value="Ribosomal_zn-bd"/>
</dbReference>
<evidence type="ECO:0000256" key="2">
    <source>
        <dbReference type="ARBA" id="ARBA00022980"/>
    </source>
</evidence>
<dbReference type="InterPro" id="IPR044957">
    <property type="entry name" value="Ribosomal_bL32_bact"/>
</dbReference>
<organism evidence="7 8">
    <name type="scientific">Candidatus Woykebacteria bacterium RBG_13_40_7b</name>
    <dbReference type="NCBI Taxonomy" id="1802594"/>
    <lineage>
        <taxon>Bacteria</taxon>
        <taxon>Candidatus Woykeibacteriota</taxon>
    </lineage>
</organism>
<dbReference type="PANTHER" id="PTHR35534:SF1">
    <property type="entry name" value="LARGE RIBOSOMAL SUBUNIT PROTEIN BL32"/>
    <property type="match status" value="1"/>
</dbReference>
<comment type="similarity">
    <text evidence="1 5">Belongs to the bacterial ribosomal protein bL32 family.</text>
</comment>
<dbReference type="PANTHER" id="PTHR35534">
    <property type="entry name" value="50S RIBOSOMAL PROTEIN L32"/>
    <property type="match status" value="1"/>
</dbReference>
<dbReference type="Pfam" id="PF01783">
    <property type="entry name" value="Ribosomal_L32p"/>
    <property type="match status" value="1"/>
</dbReference>
<dbReference type="InterPro" id="IPR002677">
    <property type="entry name" value="Ribosomal_bL32"/>
</dbReference>
<dbReference type="SUPFAM" id="SSF57829">
    <property type="entry name" value="Zn-binding ribosomal proteins"/>
    <property type="match status" value="1"/>
</dbReference>
<dbReference type="Proteomes" id="UP000177103">
    <property type="component" value="Unassembled WGS sequence"/>
</dbReference>
<dbReference type="GO" id="GO:0006412">
    <property type="term" value="P:translation"/>
    <property type="evidence" value="ECO:0007669"/>
    <property type="project" value="UniProtKB-UniRule"/>
</dbReference>
<keyword evidence="3 5" id="KW-0687">Ribonucleoprotein</keyword>
<feature type="region of interest" description="Disordered" evidence="6">
    <location>
        <begin position="1"/>
        <end position="20"/>
    </location>
</feature>
<evidence type="ECO:0000256" key="5">
    <source>
        <dbReference type="HAMAP-Rule" id="MF_00340"/>
    </source>
</evidence>
<comment type="caution">
    <text evidence="7">The sequence shown here is derived from an EMBL/GenBank/DDBJ whole genome shotgun (WGS) entry which is preliminary data.</text>
</comment>
<dbReference type="AlphaFoldDB" id="A0A1G1W7T2"/>
<sequence length="87" mass="9942">MPVPKRKLTKSRQGNRRSQIKLKLPNLSLCPNCNNLRVPYKVCPICGYYKGKEIIKVGPKMKVRKVEQQNKESKGSKESEVVGDENK</sequence>
<dbReference type="HAMAP" id="MF_00340">
    <property type="entry name" value="Ribosomal_bL32"/>
    <property type="match status" value="1"/>
</dbReference>
<evidence type="ECO:0000256" key="3">
    <source>
        <dbReference type="ARBA" id="ARBA00023274"/>
    </source>
</evidence>
<dbReference type="GO" id="GO:0015934">
    <property type="term" value="C:large ribosomal subunit"/>
    <property type="evidence" value="ECO:0007669"/>
    <property type="project" value="InterPro"/>
</dbReference>
<keyword evidence="2 5" id="KW-0689">Ribosomal protein</keyword>
<evidence type="ECO:0000313" key="7">
    <source>
        <dbReference type="EMBL" id="OGY23630.1"/>
    </source>
</evidence>